<protein>
    <submittedName>
        <fullName evidence="1">Uncharacterized protein</fullName>
    </submittedName>
</protein>
<organism evidence="1 2">
    <name type="scientific">Coprinellus micaceus</name>
    <name type="common">Glistening ink-cap mushroom</name>
    <name type="synonym">Coprinus micaceus</name>
    <dbReference type="NCBI Taxonomy" id="71717"/>
    <lineage>
        <taxon>Eukaryota</taxon>
        <taxon>Fungi</taxon>
        <taxon>Dikarya</taxon>
        <taxon>Basidiomycota</taxon>
        <taxon>Agaricomycotina</taxon>
        <taxon>Agaricomycetes</taxon>
        <taxon>Agaricomycetidae</taxon>
        <taxon>Agaricales</taxon>
        <taxon>Agaricineae</taxon>
        <taxon>Psathyrellaceae</taxon>
        <taxon>Coprinellus</taxon>
    </lineage>
</organism>
<name>A0A4Y7T5P6_COPMI</name>
<evidence type="ECO:0000313" key="1">
    <source>
        <dbReference type="EMBL" id="TEB29496.1"/>
    </source>
</evidence>
<sequence length="116" mass="12773">MVEPEVLVVWRDGLCIAVHGCARWHWCVVAHAPFTSPLPFLSSSPLLTAFCLLLFAMWSHSSLSSHSLHVGRERVVVVGESKSRDSRAASATLLDTKLRMVSCSMLLTCELQTPPL</sequence>
<reference evidence="1 2" key="1">
    <citation type="journal article" date="2019" name="Nat. Ecol. Evol.">
        <title>Megaphylogeny resolves global patterns of mushroom evolution.</title>
        <authorList>
            <person name="Varga T."/>
            <person name="Krizsan K."/>
            <person name="Foldi C."/>
            <person name="Dima B."/>
            <person name="Sanchez-Garcia M."/>
            <person name="Sanchez-Ramirez S."/>
            <person name="Szollosi G.J."/>
            <person name="Szarkandi J.G."/>
            <person name="Papp V."/>
            <person name="Albert L."/>
            <person name="Andreopoulos W."/>
            <person name="Angelini C."/>
            <person name="Antonin V."/>
            <person name="Barry K.W."/>
            <person name="Bougher N.L."/>
            <person name="Buchanan P."/>
            <person name="Buyck B."/>
            <person name="Bense V."/>
            <person name="Catcheside P."/>
            <person name="Chovatia M."/>
            <person name="Cooper J."/>
            <person name="Damon W."/>
            <person name="Desjardin D."/>
            <person name="Finy P."/>
            <person name="Geml J."/>
            <person name="Haridas S."/>
            <person name="Hughes K."/>
            <person name="Justo A."/>
            <person name="Karasinski D."/>
            <person name="Kautmanova I."/>
            <person name="Kiss B."/>
            <person name="Kocsube S."/>
            <person name="Kotiranta H."/>
            <person name="LaButti K.M."/>
            <person name="Lechner B.E."/>
            <person name="Liimatainen K."/>
            <person name="Lipzen A."/>
            <person name="Lukacs Z."/>
            <person name="Mihaltcheva S."/>
            <person name="Morgado L.N."/>
            <person name="Niskanen T."/>
            <person name="Noordeloos M.E."/>
            <person name="Ohm R.A."/>
            <person name="Ortiz-Santana B."/>
            <person name="Ovrebo C."/>
            <person name="Racz N."/>
            <person name="Riley R."/>
            <person name="Savchenko A."/>
            <person name="Shiryaev A."/>
            <person name="Soop K."/>
            <person name="Spirin V."/>
            <person name="Szebenyi C."/>
            <person name="Tomsovsky M."/>
            <person name="Tulloss R.E."/>
            <person name="Uehling J."/>
            <person name="Grigoriev I.V."/>
            <person name="Vagvolgyi C."/>
            <person name="Papp T."/>
            <person name="Martin F.M."/>
            <person name="Miettinen O."/>
            <person name="Hibbett D.S."/>
            <person name="Nagy L.G."/>
        </authorList>
    </citation>
    <scope>NUCLEOTIDE SEQUENCE [LARGE SCALE GENOMIC DNA]</scope>
    <source>
        <strain evidence="1 2">FP101781</strain>
    </source>
</reference>
<comment type="caution">
    <text evidence="1">The sequence shown here is derived from an EMBL/GenBank/DDBJ whole genome shotgun (WGS) entry which is preliminary data.</text>
</comment>
<dbReference type="EMBL" id="QPFP01000027">
    <property type="protein sequence ID" value="TEB29496.1"/>
    <property type="molecule type" value="Genomic_DNA"/>
</dbReference>
<accession>A0A4Y7T5P6</accession>
<proteinExistence type="predicted"/>
<gene>
    <name evidence="1" type="ORF">FA13DRAFT_646141</name>
</gene>
<dbReference type="Proteomes" id="UP000298030">
    <property type="component" value="Unassembled WGS sequence"/>
</dbReference>
<dbReference type="AlphaFoldDB" id="A0A4Y7T5P6"/>
<keyword evidence="2" id="KW-1185">Reference proteome</keyword>
<evidence type="ECO:0000313" key="2">
    <source>
        <dbReference type="Proteomes" id="UP000298030"/>
    </source>
</evidence>